<dbReference type="EMBL" id="MU394307">
    <property type="protein sequence ID" value="KAI6087505.1"/>
    <property type="molecule type" value="Genomic_DNA"/>
</dbReference>
<dbReference type="Proteomes" id="UP001497680">
    <property type="component" value="Unassembled WGS sequence"/>
</dbReference>
<reference evidence="1 2" key="1">
    <citation type="journal article" date="2022" name="New Phytol.">
        <title>Ecological generalism drives hyperdiversity of secondary metabolite gene clusters in xylarialean endophytes.</title>
        <authorList>
            <person name="Franco M.E.E."/>
            <person name="Wisecaver J.H."/>
            <person name="Arnold A.E."/>
            <person name="Ju Y.M."/>
            <person name="Slot J.C."/>
            <person name="Ahrendt S."/>
            <person name="Moore L.P."/>
            <person name="Eastman K.E."/>
            <person name="Scott K."/>
            <person name="Konkel Z."/>
            <person name="Mondo S.J."/>
            <person name="Kuo A."/>
            <person name="Hayes R.D."/>
            <person name="Haridas S."/>
            <person name="Andreopoulos B."/>
            <person name="Riley R."/>
            <person name="LaButti K."/>
            <person name="Pangilinan J."/>
            <person name="Lipzen A."/>
            <person name="Amirebrahimi M."/>
            <person name="Yan J."/>
            <person name="Adam C."/>
            <person name="Keymanesh K."/>
            <person name="Ng V."/>
            <person name="Louie K."/>
            <person name="Northen T."/>
            <person name="Drula E."/>
            <person name="Henrissat B."/>
            <person name="Hsieh H.M."/>
            <person name="Youens-Clark K."/>
            <person name="Lutzoni F."/>
            <person name="Miadlikowska J."/>
            <person name="Eastwood D.C."/>
            <person name="Hamelin R.C."/>
            <person name="Grigoriev I.V."/>
            <person name="U'Ren J.M."/>
        </authorList>
    </citation>
    <scope>NUCLEOTIDE SEQUENCE [LARGE SCALE GENOMIC DNA]</scope>
    <source>
        <strain evidence="1 2">ER1909</strain>
    </source>
</reference>
<evidence type="ECO:0000313" key="1">
    <source>
        <dbReference type="EMBL" id="KAI6087505.1"/>
    </source>
</evidence>
<proteinExistence type="predicted"/>
<comment type="caution">
    <text evidence="1">The sequence shown here is derived from an EMBL/GenBank/DDBJ whole genome shotgun (WGS) entry which is preliminary data.</text>
</comment>
<accession>A0ACC0D575</accession>
<name>A0ACC0D575_9PEZI</name>
<gene>
    <name evidence="1" type="ORF">F4821DRAFT_104628</name>
</gene>
<sequence>MQILSRTARSAPGRALGPFICQSCKRSLRKFSITASRPRGPPPPPPSGYARLTSRRLISISGSDAPKFLHGIITQSVVDEPITGGRQRHNAQAKITAANSTIGAPGFYTGFLNATGRVLHDVFIYRDTLGTAGTGEATGGDAFVIEVDAAQVEVLAKHIKRYKLRSKLKFRILDEEEYVAWQVWDDNAPTTTSTPQSLSSSTLQQLVQEPKDYLVLPDARAPGMGFRVLSSGRRTLSESLDLPQSDDAAYRVRRYLRGVAEGQAEIQREQALPLESNMDVSGGIDFRKGCYVGQELTIRTRHRGVVRKRILPCLLYPSDTPSPPQKLEYNPYIGEEGQQDLGSEDVPANLSIGRANAKGRSAGTWLTGVGNIGLALCRLPIMTDVELPGETAAAAPFNPQTDEFVVKWGADEEGQGGQSLKVKAFVPDWLRERLSENNDQTSAH</sequence>
<keyword evidence="2" id="KW-1185">Reference proteome</keyword>
<evidence type="ECO:0000313" key="2">
    <source>
        <dbReference type="Proteomes" id="UP001497680"/>
    </source>
</evidence>
<organism evidence="1 2">
    <name type="scientific">Hypoxylon rubiginosum</name>
    <dbReference type="NCBI Taxonomy" id="110542"/>
    <lineage>
        <taxon>Eukaryota</taxon>
        <taxon>Fungi</taxon>
        <taxon>Dikarya</taxon>
        <taxon>Ascomycota</taxon>
        <taxon>Pezizomycotina</taxon>
        <taxon>Sordariomycetes</taxon>
        <taxon>Xylariomycetidae</taxon>
        <taxon>Xylariales</taxon>
        <taxon>Hypoxylaceae</taxon>
        <taxon>Hypoxylon</taxon>
    </lineage>
</organism>
<protein>
    <submittedName>
        <fullName evidence="1">Aminomethyltransferase folate-binding domain-containing protein</fullName>
    </submittedName>
</protein>